<protein>
    <submittedName>
        <fullName evidence="1">Uncharacterized protein</fullName>
    </submittedName>
</protein>
<reference evidence="2" key="1">
    <citation type="journal article" date="2017" name="Appl. Environ. Microbiol.">
        <title>Genomic analysis of Calderihabitans maritimus KKC1, a thermophilic hydrogenogenic carboxydotrophic bacterium isolated from marine sediment.</title>
        <authorList>
            <person name="Omae K."/>
            <person name="Yoneda Y."/>
            <person name="Fukuyama Y."/>
            <person name="Yoshida T."/>
            <person name="Sako Y."/>
        </authorList>
    </citation>
    <scope>NUCLEOTIDE SEQUENCE [LARGE SCALE GENOMIC DNA]</scope>
    <source>
        <strain evidence="2">KKC1</strain>
    </source>
</reference>
<organism evidence="1 2">
    <name type="scientific">Calderihabitans maritimus</name>
    <dbReference type="NCBI Taxonomy" id="1246530"/>
    <lineage>
        <taxon>Bacteria</taxon>
        <taxon>Bacillati</taxon>
        <taxon>Bacillota</taxon>
        <taxon>Clostridia</taxon>
        <taxon>Neomoorellales</taxon>
        <taxon>Calderihabitantaceae</taxon>
        <taxon>Calderihabitans</taxon>
    </lineage>
</organism>
<keyword evidence="2" id="KW-1185">Reference proteome</keyword>
<comment type="caution">
    <text evidence="1">The sequence shown here is derived from an EMBL/GenBank/DDBJ whole genome shotgun (WGS) entry which is preliminary data.</text>
</comment>
<sequence>MFFINKWLNYLLSRPLPLIVHSLIIDEDFIRQDFSFSC</sequence>
<dbReference type="EMBL" id="BDGJ01000065">
    <property type="protein sequence ID" value="GAW92287.1"/>
    <property type="molecule type" value="Genomic_DNA"/>
</dbReference>
<evidence type="ECO:0000313" key="1">
    <source>
        <dbReference type="EMBL" id="GAW92287.1"/>
    </source>
</evidence>
<proteinExistence type="predicted"/>
<evidence type="ECO:0000313" key="2">
    <source>
        <dbReference type="Proteomes" id="UP000197032"/>
    </source>
</evidence>
<dbReference type="Proteomes" id="UP000197032">
    <property type="component" value="Unassembled WGS sequence"/>
</dbReference>
<gene>
    <name evidence="1" type="ORF">KKC1_14430</name>
</gene>
<accession>A0A1Z5HSF5</accession>
<dbReference type="AlphaFoldDB" id="A0A1Z5HSF5"/>
<name>A0A1Z5HSF5_9FIRM</name>